<dbReference type="EMBL" id="JACYFT010000002">
    <property type="protein sequence ID" value="MBD8051265.1"/>
    <property type="molecule type" value="Genomic_DNA"/>
</dbReference>
<feature type="binding site" evidence="7">
    <location>
        <position position="162"/>
    </location>
    <ligand>
        <name>FMN</name>
        <dbReference type="ChEBI" id="CHEBI:58210"/>
    </ligand>
</feature>
<feature type="binding site" evidence="7">
    <location>
        <begin position="286"/>
        <end position="290"/>
    </location>
    <ligand>
        <name>FMN</name>
        <dbReference type="ChEBI" id="CHEBI:58210"/>
    </ligand>
</feature>
<evidence type="ECO:0000256" key="3">
    <source>
        <dbReference type="ARBA" id="ARBA00022643"/>
    </source>
</evidence>
<feature type="binding site" evidence="7">
    <location>
        <position position="26"/>
    </location>
    <ligand>
        <name>glyoxylate</name>
        <dbReference type="ChEBI" id="CHEBI:36655"/>
    </ligand>
</feature>
<evidence type="ECO:0000259" key="8">
    <source>
        <dbReference type="PROSITE" id="PS51349"/>
    </source>
</evidence>
<evidence type="ECO:0000256" key="2">
    <source>
        <dbReference type="ARBA" id="ARBA00022630"/>
    </source>
</evidence>
<feature type="binding site" evidence="7">
    <location>
        <position position="253"/>
    </location>
    <ligand>
        <name>FMN</name>
        <dbReference type="ChEBI" id="CHEBI:58210"/>
    </ligand>
</feature>
<dbReference type="PANTHER" id="PTHR10578">
    <property type="entry name" value="S -2-HYDROXY-ACID OXIDASE-RELATED"/>
    <property type="match status" value="1"/>
</dbReference>
<dbReference type="Gene3D" id="3.20.20.70">
    <property type="entry name" value="Aldolase class I"/>
    <property type="match status" value="1"/>
</dbReference>
<reference evidence="9" key="1">
    <citation type="submission" date="2020-09" db="EMBL/GenBank/DDBJ databases">
        <title>Genome seq and assembly of Limnohabitants sp.</title>
        <authorList>
            <person name="Chhetri G."/>
        </authorList>
    </citation>
    <scope>NUCLEOTIDE SEQUENCE</scope>
    <source>
        <strain evidence="9">JUR4</strain>
    </source>
</reference>
<dbReference type="SUPFAM" id="SSF51395">
    <property type="entry name" value="FMN-linked oxidoreductases"/>
    <property type="match status" value="1"/>
</dbReference>
<comment type="cofactor">
    <cofactor evidence="1">
        <name>FMN</name>
        <dbReference type="ChEBI" id="CHEBI:58210"/>
    </cofactor>
</comment>
<dbReference type="CDD" id="cd02809">
    <property type="entry name" value="alpha_hydroxyacid_oxid_FMN"/>
    <property type="match status" value="1"/>
</dbReference>
<feature type="binding site" evidence="7">
    <location>
        <position position="258"/>
    </location>
    <ligand>
        <name>FMN</name>
        <dbReference type="ChEBI" id="CHEBI:58210"/>
    </ligand>
</feature>
<accession>A0A927FKM6</accession>
<feature type="binding site" evidence="7">
    <location>
        <begin position="309"/>
        <end position="310"/>
    </location>
    <ligand>
        <name>FMN</name>
        <dbReference type="ChEBI" id="CHEBI:58210"/>
    </ligand>
</feature>
<evidence type="ECO:0000256" key="7">
    <source>
        <dbReference type="PIRSR" id="PIRSR000138-2"/>
    </source>
</evidence>
<name>A0A927FKM6_9BURK</name>
<dbReference type="RefSeq" id="WP_191819713.1">
    <property type="nucleotide sequence ID" value="NZ_JACYFT010000002.1"/>
</dbReference>
<feature type="domain" description="FMN hydroxy acid dehydrogenase" evidence="8">
    <location>
        <begin position="1"/>
        <end position="360"/>
    </location>
</feature>
<sequence length="361" mass="38507">MNHHPVNLHDHEALARATLGEAAWAYFSGGAADEITLRQNTQAWQDIALAPRVLQDVHNGHTRIELLGRTWPTPVLVAPMAHQRWAHPDGEAAMALAAAAQGCGMVLSHQTSTPLQSVAALVRGEPDRGPLWFQLYGQADHGAQGELIAEIEHAGYEAIVLTVDAPVQGVRDRERRLGASLPLPEHARPVHWPATPPENPTGLCAGHANTALTWANVARLQEQTRLPVLLKGITHPLDAQQAARLNVSGLIVSNHGGRTLDTVPASAWLLPRVVDAVQGDAAVLVDGGIRRGTDVFKALALGAHAVLVGRPCLYGLAHAGARGAAHVLRLLRDELEATMTLCGCKTPLDIGPDHLHLPARP</sequence>
<proteinExistence type="inferred from homology"/>
<evidence type="ECO:0000313" key="10">
    <source>
        <dbReference type="Proteomes" id="UP000647424"/>
    </source>
</evidence>
<comment type="caution">
    <text evidence="9">The sequence shown here is derived from an EMBL/GenBank/DDBJ whole genome shotgun (WGS) entry which is preliminary data.</text>
</comment>
<feature type="binding site" evidence="7">
    <location>
        <position position="134"/>
    </location>
    <ligand>
        <name>FMN</name>
        <dbReference type="ChEBI" id="CHEBI:58210"/>
    </ligand>
</feature>
<dbReference type="InterPro" id="IPR000262">
    <property type="entry name" value="FMN-dep_DH"/>
</dbReference>
<evidence type="ECO:0000256" key="5">
    <source>
        <dbReference type="ARBA" id="ARBA00024042"/>
    </source>
</evidence>
<organism evidence="9 10">
    <name type="scientific">Limnohabitans radicicola</name>
    <dbReference type="NCBI Taxonomy" id="2771427"/>
    <lineage>
        <taxon>Bacteria</taxon>
        <taxon>Pseudomonadati</taxon>
        <taxon>Pseudomonadota</taxon>
        <taxon>Betaproteobacteria</taxon>
        <taxon>Burkholderiales</taxon>
        <taxon>Comamonadaceae</taxon>
        <taxon>Limnohabitans</taxon>
    </lineage>
</organism>
<dbReference type="Pfam" id="PF01070">
    <property type="entry name" value="FMN_dh"/>
    <property type="match status" value="1"/>
</dbReference>
<evidence type="ECO:0000313" key="9">
    <source>
        <dbReference type="EMBL" id="MBD8051265.1"/>
    </source>
</evidence>
<feature type="binding site" evidence="7">
    <location>
        <position position="136"/>
    </location>
    <ligand>
        <name>glyoxylate</name>
        <dbReference type="ChEBI" id="CHEBI:36655"/>
    </ligand>
</feature>
<evidence type="ECO:0000256" key="4">
    <source>
        <dbReference type="ARBA" id="ARBA00023002"/>
    </source>
</evidence>
<feature type="binding site" evidence="7">
    <location>
        <begin position="79"/>
        <end position="81"/>
    </location>
    <ligand>
        <name>FMN</name>
        <dbReference type="ChEBI" id="CHEBI:58210"/>
    </ligand>
</feature>
<dbReference type="InterPro" id="IPR013785">
    <property type="entry name" value="Aldolase_TIM"/>
</dbReference>
<evidence type="ECO:0000256" key="1">
    <source>
        <dbReference type="ARBA" id="ARBA00001917"/>
    </source>
</evidence>
<dbReference type="PANTHER" id="PTHR10578:SF107">
    <property type="entry name" value="2-HYDROXYACID OXIDASE 1"/>
    <property type="match status" value="1"/>
</dbReference>
<keyword evidence="3 7" id="KW-0288">FMN</keyword>
<feature type="binding site" evidence="7">
    <location>
        <position position="231"/>
    </location>
    <ligand>
        <name>FMN</name>
        <dbReference type="ChEBI" id="CHEBI:58210"/>
    </ligand>
</feature>
<dbReference type="Proteomes" id="UP000647424">
    <property type="component" value="Unassembled WGS sequence"/>
</dbReference>
<keyword evidence="4" id="KW-0560">Oxidoreductase</keyword>
<comment type="similarity">
    <text evidence="5">Belongs to the FMN-dependent alpha-hydroxy acid dehydrogenase family.</text>
</comment>
<evidence type="ECO:0000256" key="6">
    <source>
        <dbReference type="PIRSR" id="PIRSR000138-1"/>
    </source>
</evidence>
<dbReference type="InterPro" id="IPR012133">
    <property type="entry name" value="Alpha-hydoxy_acid_DH_FMN"/>
</dbReference>
<dbReference type="InterPro" id="IPR037396">
    <property type="entry name" value="FMN_HAD"/>
</dbReference>
<dbReference type="FunFam" id="3.20.20.70:FF:000029">
    <property type="entry name" value="L-lactate dehydrogenase"/>
    <property type="match status" value="1"/>
</dbReference>
<gene>
    <name evidence="9" type="ORF">IC609_11965</name>
</gene>
<feature type="binding site" evidence="7">
    <location>
        <position position="171"/>
    </location>
    <ligand>
        <name>glyoxylate</name>
        <dbReference type="ChEBI" id="CHEBI:36655"/>
    </ligand>
</feature>
<feature type="binding site" evidence="7">
    <location>
        <position position="108"/>
    </location>
    <ligand>
        <name>FMN</name>
        <dbReference type="ChEBI" id="CHEBI:58210"/>
    </ligand>
</feature>
<dbReference type="PROSITE" id="PS51349">
    <property type="entry name" value="FMN_HYDROXY_ACID_DH_2"/>
    <property type="match status" value="1"/>
</dbReference>
<feature type="binding site" evidence="7">
    <location>
        <position position="255"/>
    </location>
    <ligand>
        <name>glyoxylate</name>
        <dbReference type="ChEBI" id="CHEBI:36655"/>
    </ligand>
</feature>
<dbReference type="GO" id="GO:0016614">
    <property type="term" value="F:oxidoreductase activity, acting on CH-OH group of donors"/>
    <property type="evidence" value="ECO:0007669"/>
    <property type="project" value="UniProtKB-ARBA"/>
</dbReference>
<dbReference type="AlphaFoldDB" id="A0A927FKM6"/>
<feature type="active site" description="Proton acceptor" evidence="6">
    <location>
        <position position="255"/>
    </location>
</feature>
<dbReference type="PIRSF" id="PIRSF000138">
    <property type="entry name" value="Al-hdrx_acd_dh"/>
    <property type="match status" value="1"/>
</dbReference>
<keyword evidence="10" id="KW-1185">Reference proteome</keyword>
<keyword evidence="2 7" id="KW-0285">Flavoprotein</keyword>
<protein>
    <submittedName>
        <fullName evidence="9">Alpha-hydroxy-acid oxidizing protein</fullName>
    </submittedName>
</protein>
<dbReference type="GO" id="GO:0010181">
    <property type="term" value="F:FMN binding"/>
    <property type="evidence" value="ECO:0007669"/>
    <property type="project" value="InterPro"/>
</dbReference>